<dbReference type="InterPro" id="IPR008271">
    <property type="entry name" value="Ser/Thr_kinase_AS"/>
</dbReference>
<evidence type="ECO:0000256" key="1">
    <source>
        <dbReference type="ARBA" id="ARBA00022527"/>
    </source>
</evidence>
<dbReference type="SUPFAM" id="SSF56112">
    <property type="entry name" value="Protein kinase-like (PK-like)"/>
    <property type="match status" value="1"/>
</dbReference>
<dbReference type="PANTHER" id="PTHR24055">
    <property type="entry name" value="MITOGEN-ACTIVATED PROTEIN KINASE"/>
    <property type="match status" value="1"/>
</dbReference>
<keyword evidence="1" id="KW-0418">Kinase</keyword>
<sequence>MIDTIEDPPSLVLKYLDENLLRISGQKRLESSDLKLVARNLLKALAALHENGFVHTDVKPDNVLVNYGGASARFSDVQLGDCGDAYRFNPKADPLEEGHVIGAAIFRSPEAMLNLRWGPPTDIWSLGTTLISLIFGHHWHIFKPKDVEPDDVNYGFWVLVEQVRRFGPVPLSYEEIANEDRLGILTSVIEYVNENQLQLPFSMSEDEELFKEDRDFIVKLMKLDPRDRPTATDLLQDEWFKS</sequence>
<dbReference type="InterPro" id="IPR000719">
    <property type="entry name" value="Prot_kinase_dom"/>
</dbReference>
<evidence type="ECO:0000256" key="3">
    <source>
        <dbReference type="ARBA" id="ARBA00022840"/>
    </source>
</evidence>
<dbReference type="PROSITE" id="PS50011">
    <property type="entry name" value="PROTEIN_KINASE_DOM"/>
    <property type="match status" value="1"/>
</dbReference>
<feature type="domain" description="Protein kinase" evidence="4">
    <location>
        <begin position="1"/>
        <end position="240"/>
    </location>
</feature>
<organism evidence="5 6">
    <name type="scientific">Lepraria finkii</name>
    <dbReference type="NCBI Taxonomy" id="1340010"/>
    <lineage>
        <taxon>Eukaryota</taxon>
        <taxon>Fungi</taxon>
        <taxon>Dikarya</taxon>
        <taxon>Ascomycota</taxon>
        <taxon>Pezizomycotina</taxon>
        <taxon>Lecanoromycetes</taxon>
        <taxon>OSLEUM clade</taxon>
        <taxon>Lecanoromycetidae</taxon>
        <taxon>Lecanorales</taxon>
        <taxon>Lecanorineae</taxon>
        <taxon>Stereocaulaceae</taxon>
        <taxon>Lepraria</taxon>
    </lineage>
</organism>
<keyword evidence="1" id="KW-0723">Serine/threonine-protein kinase</keyword>
<protein>
    <recommendedName>
        <fullName evidence="4">Protein kinase domain-containing protein</fullName>
    </recommendedName>
</protein>
<accession>A0ABR4AZC4</accession>
<comment type="caution">
    <text evidence="5">The sequence shown here is derived from an EMBL/GenBank/DDBJ whole genome shotgun (WGS) entry which is preliminary data.</text>
</comment>
<keyword evidence="2" id="KW-0547">Nucleotide-binding</keyword>
<reference evidence="5 6" key="1">
    <citation type="submission" date="2024-09" db="EMBL/GenBank/DDBJ databases">
        <title>Rethinking Asexuality: The Enigmatic Case of Functional Sexual Genes in Lepraria (Stereocaulaceae).</title>
        <authorList>
            <person name="Doellman M."/>
            <person name="Sun Y."/>
            <person name="Barcenas-Pena A."/>
            <person name="Lumbsch H.T."/>
            <person name="Grewe F."/>
        </authorList>
    </citation>
    <scope>NUCLEOTIDE SEQUENCE [LARGE SCALE GENOMIC DNA]</scope>
    <source>
        <strain evidence="5 6">Grewe 0041</strain>
    </source>
</reference>
<name>A0ABR4AZC4_9LECA</name>
<keyword evidence="1" id="KW-0808">Transferase</keyword>
<dbReference type="EMBL" id="JBHFEH010000078">
    <property type="protein sequence ID" value="KAL2048848.1"/>
    <property type="molecule type" value="Genomic_DNA"/>
</dbReference>
<evidence type="ECO:0000256" key="2">
    <source>
        <dbReference type="ARBA" id="ARBA00022741"/>
    </source>
</evidence>
<evidence type="ECO:0000259" key="4">
    <source>
        <dbReference type="PROSITE" id="PS50011"/>
    </source>
</evidence>
<evidence type="ECO:0000313" key="5">
    <source>
        <dbReference type="EMBL" id="KAL2048848.1"/>
    </source>
</evidence>
<dbReference type="Pfam" id="PF00069">
    <property type="entry name" value="Pkinase"/>
    <property type="match status" value="1"/>
</dbReference>
<dbReference type="PROSITE" id="PS00108">
    <property type="entry name" value="PROTEIN_KINASE_ST"/>
    <property type="match status" value="1"/>
</dbReference>
<dbReference type="SMART" id="SM00220">
    <property type="entry name" value="S_TKc"/>
    <property type="match status" value="1"/>
</dbReference>
<keyword evidence="3" id="KW-0067">ATP-binding</keyword>
<keyword evidence="6" id="KW-1185">Reference proteome</keyword>
<dbReference type="InterPro" id="IPR011009">
    <property type="entry name" value="Kinase-like_dom_sf"/>
</dbReference>
<dbReference type="InterPro" id="IPR050117">
    <property type="entry name" value="MAPK"/>
</dbReference>
<dbReference type="Gene3D" id="1.10.510.10">
    <property type="entry name" value="Transferase(Phosphotransferase) domain 1"/>
    <property type="match status" value="1"/>
</dbReference>
<proteinExistence type="predicted"/>
<dbReference type="Proteomes" id="UP001590951">
    <property type="component" value="Unassembled WGS sequence"/>
</dbReference>
<evidence type="ECO:0000313" key="6">
    <source>
        <dbReference type="Proteomes" id="UP001590951"/>
    </source>
</evidence>
<gene>
    <name evidence="5" type="ORF">ABVK25_010906</name>
</gene>